<comment type="caution">
    <text evidence="2">The sequence shown here is derived from an EMBL/GenBank/DDBJ whole genome shotgun (WGS) entry which is preliminary data.</text>
</comment>
<dbReference type="AlphaFoldDB" id="A0A937DKP9"/>
<gene>
    <name evidence="2" type="ORF">JKP34_14435</name>
</gene>
<protein>
    <submittedName>
        <fullName evidence="2">DUF3127 domain-containing protein</fullName>
    </submittedName>
</protein>
<sequence length="128" mass="14288">MEIVGKIIDILEEQSGNGRNGEWRKQSYILETLDQYPKKVCMDVWGDKIDTFDLKKGEQVTAKVNVESREFNGKWYTDVKIWAVDRQGGASTNIAPVNAANDFQNQGAQPSSGPEEVPPPSADDELPF</sequence>
<accession>A0A937DKP9</accession>
<reference evidence="2" key="1">
    <citation type="submission" date="2021-01" db="EMBL/GenBank/DDBJ databases">
        <title>Marivirga sp. nov., isolated from intertidal surface sediments.</title>
        <authorList>
            <person name="Zhang M."/>
        </authorList>
    </citation>
    <scope>NUCLEOTIDE SEQUENCE</scope>
    <source>
        <strain evidence="2">SM1354</strain>
    </source>
</reference>
<name>A0A937DKP9_9BACT</name>
<organism evidence="2 3">
    <name type="scientific">Marivirga atlantica</name>
    <dbReference type="NCBI Taxonomy" id="1548457"/>
    <lineage>
        <taxon>Bacteria</taxon>
        <taxon>Pseudomonadati</taxon>
        <taxon>Bacteroidota</taxon>
        <taxon>Cytophagia</taxon>
        <taxon>Cytophagales</taxon>
        <taxon>Marivirgaceae</taxon>
        <taxon>Marivirga</taxon>
    </lineage>
</organism>
<proteinExistence type="predicted"/>
<dbReference type="Proteomes" id="UP000642920">
    <property type="component" value="Unassembled WGS sequence"/>
</dbReference>
<evidence type="ECO:0000313" key="2">
    <source>
        <dbReference type="EMBL" id="MBL0766461.1"/>
    </source>
</evidence>
<keyword evidence="3" id="KW-1185">Reference proteome</keyword>
<dbReference type="RefSeq" id="WP_201922995.1">
    <property type="nucleotide sequence ID" value="NZ_JAERQG010000004.1"/>
</dbReference>
<feature type="region of interest" description="Disordered" evidence="1">
    <location>
        <begin position="100"/>
        <end position="128"/>
    </location>
</feature>
<evidence type="ECO:0000256" key="1">
    <source>
        <dbReference type="SAM" id="MobiDB-lite"/>
    </source>
</evidence>
<feature type="compositionally biased region" description="Polar residues" evidence="1">
    <location>
        <begin position="100"/>
        <end position="109"/>
    </location>
</feature>
<evidence type="ECO:0000313" key="3">
    <source>
        <dbReference type="Proteomes" id="UP000642920"/>
    </source>
</evidence>
<dbReference type="Pfam" id="PF11325">
    <property type="entry name" value="DUF3127"/>
    <property type="match status" value="1"/>
</dbReference>
<dbReference type="EMBL" id="JAERQG010000004">
    <property type="protein sequence ID" value="MBL0766461.1"/>
    <property type="molecule type" value="Genomic_DNA"/>
</dbReference>
<dbReference type="InterPro" id="IPR021474">
    <property type="entry name" value="DUF3127"/>
</dbReference>